<dbReference type="AlphaFoldDB" id="A0A915LBK0"/>
<proteinExistence type="predicted"/>
<evidence type="ECO:0000256" key="1">
    <source>
        <dbReference type="SAM" id="MobiDB-lite"/>
    </source>
</evidence>
<dbReference type="WBParaSite" id="nRc.2.0.1.t47156-RA">
    <property type="protein sequence ID" value="nRc.2.0.1.t47156-RA"/>
    <property type="gene ID" value="nRc.2.0.1.g47156"/>
</dbReference>
<accession>A0A915LBK0</accession>
<evidence type="ECO:0000313" key="3">
    <source>
        <dbReference type="WBParaSite" id="nRc.2.0.1.t47156-RA"/>
    </source>
</evidence>
<feature type="region of interest" description="Disordered" evidence="1">
    <location>
        <begin position="129"/>
        <end position="148"/>
    </location>
</feature>
<feature type="compositionally biased region" description="Basic and acidic residues" evidence="1">
    <location>
        <begin position="138"/>
        <end position="148"/>
    </location>
</feature>
<sequence length="148" mass="17643">MRRLEEKKIRREEENILLDYQFRIDCKKRHSLNIGLKAVNKSYEESVIIDHQVMERKVKKISIKLIDDEDEKEQLTTTFEPKITKNFKKSRISKQERKVQYGEHFQLKEHKNNDYAAIDQRLVTWPSTEVTSAVAPDQRTDLDDDDHG</sequence>
<organism evidence="2 3">
    <name type="scientific">Romanomermis culicivorax</name>
    <name type="common">Nematode worm</name>
    <dbReference type="NCBI Taxonomy" id="13658"/>
    <lineage>
        <taxon>Eukaryota</taxon>
        <taxon>Metazoa</taxon>
        <taxon>Ecdysozoa</taxon>
        <taxon>Nematoda</taxon>
        <taxon>Enoplea</taxon>
        <taxon>Dorylaimia</taxon>
        <taxon>Mermithida</taxon>
        <taxon>Mermithoidea</taxon>
        <taxon>Mermithidae</taxon>
        <taxon>Romanomermis</taxon>
    </lineage>
</organism>
<dbReference type="Proteomes" id="UP000887565">
    <property type="component" value="Unplaced"/>
</dbReference>
<reference evidence="3" key="1">
    <citation type="submission" date="2022-11" db="UniProtKB">
        <authorList>
            <consortium name="WormBaseParasite"/>
        </authorList>
    </citation>
    <scope>IDENTIFICATION</scope>
</reference>
<name>A0A915LBK0_ROMCU</name>
<evidence type="ECO:0000313" key="2">
    <source>
        <dbReference type="Proteomes" id="UP000887565"/>
    </source>
</evidence>
<keyword evidence="2" id="KW-1185">Reference proteome</keyword>
<protein>
    <submittedName>
        <fullName evidence="3">Uncharacterized protein</fullName>
    </submittedName>
</protein>